<dbReference type="GO" id="GO:0000209">
    <property type="term" value="P:protein polyubiquitination"/>
    <property type="evidence" value="ECO:0007669"/>
    <property type="project" value="TreeGrafter"/>
</dbReference>
<feature type="repeat" description="WD" evidence="5">
    <location>
        <begin position="39"/>
        <end position="74"/>
    </location>
</feature>
<dbReference type="PROSITE" id="PS00678">
    <property type="entry name" value="WD_REPEATS_1"/>
    <property type="match status" value="2"/>
</dbReference>
<proteinExistence type="predicted"/>
<dbReference type="PROSITE" id="PS50294">
    <property type="entry name" value="WD_REPEATS_REGION"/>
    <property type="match status" value="3"/>
</dbReference>
<keyword evidence="3" id="KW-0227">DNA damage</keyword>
<evidence type="ECO:0000256" key="2">
    <source>
        <dbReference type="ARBA" id="ARBA00022737"/>
    </source>
</evidence>
<protein>
    <recommendedName>
        <fullName evidence="8">DNA excision repair protein ERCC-8</fullName>
    </recommendedName>
</protein>
<evidence type="ECO:0000313" key="6">
    <source>
        <dbReference type="EMBL" id="KAG2190926.1"/>
    </source>
</evidence>
<evidence type="ECO:0000256" key="3">
    <source>
        <dbReference type="ARBA" id="ARBA00022763"/>
    </source>
</evidence>
<evidence type="ECO:0000256" key="5">
    <source>
        <dbReference type="PROSITE-ProRule" id="PRU00221"/>
    </source>
</evidence>
<evidence type="ECO:0000256" key="4">
    <source>
        <dbReference type="ARBA" id="ARBA00023204"/>
    </source>
</evidence>
<organism evidence="6 7">
    <name type="scientific">Mucor plumbeus</name>
    <dbReference type="NCBI Taxonomy" id="97098"/>
    <lineage>
        <taxon>Eukaryota</taxon>
        <taxon>Fungi</taxon>
        <taxon>Fungi incertae sedis</taxon>
        <taxon>Mucoromycota</taxon>
        <taxon>Mucoromycotina</taxon>
        <taxon>Mucoromycetes</taxon>
        <taxon>Mucorales</taxon>
        <taxon>Mucorineae</taxon>
        <taxon>Mucoraceae</taxon>
        <taxon>Mucor</taxon>
    </lineage>
</organism>
<accession>A0A8H7ULY0</accession>
<keyword evidence="1 5" id="KW-0853">WD repeat</keyword>
<gene>
    <name evidence="6" type="ORF">INT46_008968</name>
</gene>
<reference evidence="6" key="1">
    <citation type="submission" date="2020-12" db="EMBL/GenBank/DDBJ databases">
        <title>Metabolic potential, ecology and presence of endohyphal bacteria is reflected in genomic diversity of Mucoromycotina.</title>
        <authorList>
            <person name="Muszewska A."/>
            <person name="Okrasinska A."/>
            <person name="Steczkiewicz K."/>
            <person name="Drgas O."/>
            <person name="Orlowska M."/>
            <person name="Perlinska-Lenart U."/>
            <person name="Aleksandrzak-Piekarczyk T."/>
            <person name="Szatraj K."/>
            <person name="Zielenkiewicz U."/>
            <person name="Pilsyk S."/>
            <person name="Malc E."/>
            <person name="Mieczkowski P."/>
            <person name="Kruszewska J.S."/>
            <person name="Biernat P."/>
            <person name="Pawlowska J."/>
        </authorList>
    </citation>
    <scope>NUCLEOTIDE SEQUENCE</scope>
    <source>
        <strain evidence="6">CBS 226.32</strain>
    </source>
</reference>
<dbReference type="InterPro" id="IPR015943">
    <property type="entry name" value="WD40/YVTN_repeat-like_dom_sf"/>
</dbReference>
<dbReference type="InterPro" id="IPR036322">
    <property type="entry name" value="WD40_repeat_dom_sf"/>
</dbReference>
<dbReference type="InterPro" id="IPR020472">
    <property type="entry name" value="WD40_PAC1"/>
</dbReference>
<keyword evidence="7" id="KW-1185">Reference proteome</keyword>
<dbReference type="GO" id="GO:0000109">
    <property type="term" value="C:nucleotide-excision repair complex"/>
    <property type="evidence" value="ECO:0007669"/>
    <property type="project" value="TreeGrafter"/>
</dbReference>
<dbReference type="Pfam" id="PF00400">
    <property type="entry name" value="WD40"/>
    <property type="match status" value="4"/>
</dbReference>
<dbReference type="InterPro" id="IPR042238">
    <property type="entry name" value="Rad28/ERCC8/Ckn1/ATCSA-1"/>
</dbReference>
<name>A0A8H7ULY0_9FUNG</name>
<dbReference type="PROSITE" id="PS50082">
    <property type="entry name" value="WD_REPEATS_2"/>
    <property type="match status" value="4"/>
</dbReference>
<dbReference type="PANTHER" id="PTHR46202">
    <property type="entry name" value="DNA EXCISION REPAIR PROTEIN ERCC-8"/>
    <property type="match status" value="1"/>
</dbReference>
<evidence type="ECO:0000256" key="1">
    <source>
        <dbReference type="ARBA" id="ARBA00022574"/>
    </source>
</evidence>
<dbReference type="Proteomes" id="UP000650833">
    <property type="component" value="Unassembled WGS sequence"/>
</dbReference>
<keyword evidence="2" id="KW-0677">Repeat</keyword>
<dbReference type="SUPFAM" id="SSF50978">
    <property type="entry name" value="WD40 repeat-like"/>
    <property type="match status" value="1"/>
</dbReference>
<feature type="repeat" description="WD" evidence="5">
    <location>
        <begin position="92"/>
        <end position="134"/>
    </location>
</feature>
<dbReference type="SMART" id="SM00320">
    <property type="entry name" value="WD40"/>
    <property type="match status" value="5"/>
</dbReference>
<dbReference type="GO" id="GO:0006283">
    <property type="term" value="P:transcription-coupled nucleotide-excision repair"/>
    <property type="evidence" value="ECO:0007669"/>
    <property type="project" value="InterPro"/>
</dbReference>
<dbReference type="InterPro" id="IPR019775">
    <property type="entry name" value="WD40_repeat_CS"/>
</dbReference>
<feature type="repeat" description="WD" evidence="5">
    <location>
        <begin position="178"/>
        <end position="220"/>
    </location>
</feature>
<dbReference type="InterPro" id="IPR001680">
    <property type="entry name" value="WD40_rpt"/>
</dbReference>
<dbReference type="GO" id="GO:0031464">
    <property type="term" value="C:Cul4A-RING E3 ubiquitin ligase complex"/>
    <property type="evidence" value="ECO:0007669"/>
    <property type="project" value="TreeGrafter"/>
</dbReference>
<dbReference type="PANTHER" id="PTHR46202:SF1">
    <property type="entry name" value="DNA EXCISION REPAIR PROTEIN ERCC-8"/>
    <property type="match status" value="1"/>
</dbReference>
<dbReference type="OrthoDB" id="361494at2759"/>
<dbReference type="AlphaFoldDB" id="A0A8H7ULY0"/>
<evidence type="ECO:0000313" key="7">
    <source>
        <dbReference type="Proteomes" id="UP000650833"/>
    </source>
</evidence>
<dbReference type="PRINTS" id="PR00320">
    <property type="entry name" value="GPROTEINBRPT"/>
</dbReference>
<dbReference type="Gene3D" id="2.130.10.10">
    <property type="entry name" value="YVTN repeat-like/Quinoprotein amine dehydrogenase"/>
    <property type="match status" value="1"/>
</dbReference>
<dbReference type="GO" id="GO:0043161">
    <property type="term" value="P:proteasome-mediated ubiquitin-dependent protein catabolic process"/>
    <property type="evidence" value="ECO:0007669"/>
    <property type="project" value="TreeGrafter"/>
</dbReference>
<evidence type="ECO:0008006" key="8">
    <source>
        <dbReference type="Google" id="ProtNLM"/>
    </source>
</evidence>
<feature type="repeat" description="WD" evidence="5">
    <location>
        <begin position="237"/>
        <end position="278"/>
    </location>
</feature>
<sequence>MHSFMKKREYGLLKPIRLERAETTRRVYSLQLSKNKELALSHRGGVNSLKIEDNEQRYLLSGGGDGKVHIFDLQAISAEHLRNEPIASTARMDRHKYAVTSVSWFPFDTGMFVTSSYDTTIKVWDTNEMKPAYEFDMESRVNCQAMSPIASHSLVASAASEPRIRLCDLNSGAFTHSLTGHSGSVLSCTWSSNQEYILYSGGDDRTIRVWDIRRASSCLMSLDQDNAVLQDPLAETNTAHGKGVNGLSMTPDGRYLVSLGLDEKIRLWDTESGKNTLVNYGSSWRNRFKLHMEATVSSADVWPPLLYIPSDDRQVLVYRLLDGVLIQRLKGAYGRVICVEKRDAYQEFYSGSNGGEILVWEPAIQGENTNVIEDVDLDAWSASEAED</sequence>
<dbReference type="EMBL" id="JAEPRC010000889">
    <property type="protein sequence ID" value="KAG2190926.1"/>
    <property type="molecule type" value="Genomic_DNA"/>
</dbReference>
<dbReference type="CDD" id="cd00200">
    <property type="entry name" value="WD40"/>
    <property type="match status" value="1"/>
</dbReference>
<keyword evidence="4" id="KW-0234">DNA repair</keyword>
<comment type="caution">
    <text evidence="6">The sequence shown here is derived from an EMBL/GenBank/DDBJ whole genome shotgun (WGS) entry which is preliminary data.</text>
</comment>